<dbReference type="OrthoDB" id="9792878at2"/>
<dbReference type="RefSeq" id="WP_140945212.1">
    <property type="nucleotide sequence ID" value="NZ_FAOO01000009.1"/>
</dbReference>
<reference evidence="3" key="1">
    <citation type="submission" date="2015-11" db="EMBL/GenBank/DDBJ databases">
        <authorList>
            <person name="Varghese N."/>
        </authorList>
    </citation>
    <scope>NUCLEOTIDE SEQUENCE [LARGE SCALE GENOMIC DNA]</scope>
</reference>
<dbReference type="Proteomes" id="UP000320623">
    <property type="component" value="Unassembled WGS sequence"/>
</dbReference>
<name>A0A0S4N563_9BACT</name>
<dbReference type="Pfam" id="PF13560">
    <property type="entry name" value="HTH_31"/>
    <property type="match status" value="1"/>
</dbReference>
<dbReference type="InterPro" id="IPR010982">
    <property type="entry name" value="Lambda_DNA-bd_dom_sf"/>
</dbReference>
<dbReference type="STRING" id="1643428.GCA_001442855_01442"/>
<dbReference type="PROSITE" id="PS50943">
    <property type="entry name" value="HTH_CROC1"/>
    <property type="match status" value="1"/>
</dbReference>
<proteinExistence type="predicted"/>
<feature type="domain" description="HTH cro/C1-type" evidence="1">
    <location>
        <begin position="16"/>
        <end position="59"/>
    </location>
</feature>
<dbReference type="InterPro" id="IPR001387">
    <property type="entry name" value="Cro/C1-type_HTH"/>
</dbReference>
<gene>
    <name evidence="2" type="ORF">JGI1_01473</name>
</gene>
<dbReference type="AlphaFoldDB" id="A0A0S4N563"/>
<evidence type="ECO:0000259" key="1">
    <source>
        <dbReference type="PROSITE" id="PS50943"/>
    </source>
</evidence>
<dbReference type="SMART" id="SM00530">
    <property type="entry name" value="HTH_XRE"/>
    <property type="match status" value="1"/>
</dbReference>
<evidence type="ECO:0000313" key="2">
    <source>
        <dbReference type="EMBL" id="CUU06265.1"/>
    </source>
</evidence>
<keyword evidence="3" id="KW-1185">Reference proteome</keyword>
<dbReference type="SUPFAM" id="SSF47413">
    <property type="entry name" value="lambda repressor-like DNA-binding domains"/>
    <property type="match status" value="1"/>
</dbReference>
<organism evidence="2 3">
    <name type="scientific">Candidatus Thermokryptus mobilis</name>
    <dbReference type="NCBI Taxonomy" id="1643428"/>
    <lineage>
        <taxon>Bacteria</taxon>
        <taxon>Pseudomonadati</taxon>
        <taxon>Candidatus Kryptoniota</taxon>
        <taxon>Candidatus Thermokryptus</taxon>
    </lineage>
</organism>
<evidence type="ECO:0000313" key="3">
    <source>
        <dbReference type="Proteomes" id="UP000320623"/>
    </source>
</evidence>
<protein>
    <submittedName>
        <fullName evidence="2">Transcriptional regulator, XRE family with cupin sensor</fullName>
    </submittedName>
</protein>
<dbReference type="Gene3D" id="1.10.260.40">
    <property type="entry name" value="lambda repressor-like DNA-binding domains"/>
    <property type="match status" value="1"/>
</dbReference>
<accession>A0A0S4N563</accession>
<dbReference type="CDD" id="cd00093">
    <property type="entry name" value="HTH_XRE"/>
    <property type="match status" value="1"/>
</dbReference>
<dbReference type="GO" id="GO:0003677">
    <property type="term" value="F:DNA binding"/>
    <property type="evidence" value="ECO:0007669"/>
    <property type="project" value="InterPro"/>
</dbReference>
<sequence>MLKQVEVDARFIAEQLRLLRLSTDKKITEIAEASGFSVSYISQIENGKRELNYKALRRILLNGFSETLSSFFAKIFDQSTDDNSSRVYETPFKLYNEDRTVGVEILIPTNSAREIEVVKLYLNPNSSFDDEFKIDFKLYGHVQSGEILIEHSYGDMLISQGKGFVLSFFSEQNLKIRNQSEHTSEVFLIFTPPVF</sequence>
<dbReference type="EMBL" id="FAOO01000009">
    <property type="protein sequence ID" value="CUU06265.1"/>
    <property type="molecule type" value="Genomic_DNA"/>
</dbReference>